<dbReference type="OrthoDB" id="3624222at2759"/>
<organism evidence="2 3">
    <name type="scientific">Septoria linicola</name>
    <dbReference type="NCBI Taxonomy" id="215465"/>
    <lineage>
        <taxon>Eukaryota</taxon>
        <taxon>Fungi</taxon>
        <taxon>Dikarya</taxon>
        <taxon>Ascomycota</taxon>
        <taxon>Pezizomycotina</taxon>
        <taxon>Dothideomycetes</taxon>
        <taxon>Dothideomycetidae</taxon>
        <taxon>Mycosphaerellales</taxon>
        <taxon>Mycosphaerellaceae</taxon>
        <taxon>Septoria</taxon>
    </lineage>
</organism>
<evidence type="ECO:0000313" key="3">
    <source>
        <dbReference type="Proteomes" id="UP001056384"/>
    </source>
</evidence>
<protein>
    <submittedName>
        <fullName evidence="2">Uncharacterized protein</fullName>
    </submittedName>
</protein>
<evidence type="ECO:0000313" key="2">
    <source>
        <dbReference type="EMBL" id="USW54978.1"/>
    </source>
</evidence>
<keyword evidence="3" id="KW-1185">Reference proteome</keyword>
<proteinExistence type="predicted"/>
<reference evidence="2" key="1">
    <citation type="submission" date="2022-06" db="EMBL/GenBank/DDBJ databases">
        <title>Complete genome sequences of two strains of the flax pathogen Septoria linicola.</title>
        <authorList>
            <person name="Lapalu N."/>
            <person name="Simon A."/>
            <person name="Demenou B."/>
            <person name="Paumier D."/>
            <person name="Guillot M.-P."/>
            <person name="Gout L."/>
            <person name="Valade R."/>
        </authorList>
    </citation>
    <scope>NUCLEOTIDE SEQUENCE</scope>
    <source>
        <strain evidence="2">SE15195</strain>
    </source>
</reference>
<accession>A0A9Q9EMZ7</accession>
<gene>
    <name evidence="2" type="ORF">Slin15195_G082970</name>
</gene>
<dbReference type="EMBL" id="CP099424">
    <property type="protein sequence ID" value="USW54978.1"/>
    <property type="molecule type" value="Genomic_DNA"/>
</dbReference>
<feature type="region of interest" description="Disordered" evidence="1">
    <location>
        <begin position="41"/>
        <end position="62"/>
    </location>
</feature>
<name>A0A9Q9EMZ7_9PEZI</name>
<evidence type="ECO:0000256" key="1">
    <source>
        <dbReference type="SAM" id="MobiDB-lite"/>
    </source>
</evidence>
<dbReference type="AlphaFoldDB" id="A0A9Q9EMZ7"/>
<dbReference type="Proteomes" id="UP001056384">
    <property type="component" value="Chromosome 7"/>
</dbReference>
<sequence>MDSFTRDMSLQLNMLDVGQAARVDVKMEDLAGAFSQYAVTAEQPPSRRDMGPNSRHHRASRECPKKKRFFEHNHSEAMVRLQTFTSVANAVIPQFEKKNQLESMIERLTIAPGFSTLKLVTYTVIGTSQVIFQFQLITSWVTASANVLIANESQNFATTADEWAGICRQGANVQWVELLETHLNRATDFSYIRVQERLEKYDARLAQREVTEHAQLWDSKPFQSANNVLKLRLKKIKTLHCDSAQDLYELPCGHSFMCNETHLMCIMTEAECKSARCPQCNQVILHRNEYFVRLAIVHDRRVREQFKLDQSNWHALESSFRTEILSQSSSSTADFQITCKSFRTALIHARKSFHLPATAMPHEINFVEYPETLTIRDALLANLSNDYQTMHVLRESTMGLLINFATETLKQYTGAVGVEDVWTILPPNYRRFLIGWFFRTVVLAWDMVKREASDLELLTEGLSVGEKGKEEEEEVGYRLDLGVMGKKRREGDGGGVFGVVKEEGDGEGYVPGEEEWVRVQPRYV</sequence>